<organism evidence="5 6">
    <name type="scientific">Anaerorhabdus furcosa</name>
    <dbReference type="NCBI Taxonomy" id="118967"/>
    <lineage>
        <taxon>Bacteria</taxon>
        <taxon>Bacillati</taxon>
        <taxon>Bacillota</taxon>
        <taxon>Erysipelotrichia</taxon>
        <taxon>Erysipelotrichales</taxon>
        <taxon>Erysipelotrichaceae</taxon>
        <taxon>Anaerorhabdus</taxon>
    </lineage>
</organism>
<keyword evidence="2" id="KW-0645">Protease</keyword>
<keyword evidence="3" id="KW-0378">Hydrolase</keyword>
<name>A0A1T4M157_9FIRM</name>
<accession>A0A1T4M157</accession>
<dbReference type="EMBL" id="FUWY01000002">
    <property type="protein sequence ID" value="SJZ60617.1"/>
    <property type="molecule type" value="Genomic_DNA"/>
</dbReference>
<evidence type="ECO:0000313" key="5">
    <source>
        <dbReference type="EMBL" id="SJZ60617.1"/>
    </source>
</evidence>
<dbReference type="InterPro" id="IPR006433">
    <property type="entry name" value="Prohead_protease"/>
</dbReference>
<dbReference type="Proteomes" id="UP000243297">
    <property type="component" value="Unassembled WGS sequence"/>
</dbReference>
<keyword evidence="6" id="KW-1185">Reference proteome</keyword>
<keyword evidence="1" id="KW-1188">Viral release from host cell</keyword>
<evidence type="ECO:0000256" key="1">
    <source>
        <dbReference type="ARBA" id="ARBA00022612"/>
    </source>
</evidence>
<feature type="domain" description="Prohead serine protease" evidence="4">
    <location>
        <begin position="16"/>
        <end position="160"/>
    </location>
</feature>
<dbReference type="RefSeq" id="WP_200804763.1">
    <property type="nucleotide sequence ID" value="NZ_FUWY01000002.1"/>
</dbReference>
<dbReference type="InterPro" id="IPR054613">
    <property type="entry name" value="Peptidase_S78_dom"/>
</dbReference>
<evidence type="ECO:0000256" key="2">
    <source>
        <dbReference type="ARBA" id="ARBA00022670"/>
    </source>
</evidence>
<dbReference type="NCBIfam" id="TIGR01543">
    <property type="entry name" value="proheadase_HK97"/>
    <property type="match status" value="1"/>
</dbReference>
<protein>
    <recommendedName>
        <fullName evidence="4">Prohead serine protease domain-containing protein</fullName>
    </recommendedName>
</protein>
<dbReference type="GO" id="GO:0006508">
    <property type="term" value="P:proteolysis"/>
    <property type="evidence" value="ECO:0007669"/>
    <property type="project" value="UniProtKB-KW"/>
</dbReference>
<evidence type="ECO:0000313" key="6">
    <source>
        <dbReference type="Proteomes" id="UP000243297"/>
    </source>
</evidence>
<proteinExistence type="predicted"/>
<dbReference type="AlphaFoldDB" id="A0A1T4M157"/>
<sequence>MISKDREYRQFNLEPNEEMHASGYACIFESPTVMYEMNGIQYKEVIDRKAFDNCEMRDVVMNYNHGGKPVARTKNGTLKLLVDATGLKIDSDLSGTDEARKLHEEIKGGYIDKMSFAFIVSKDEYDRETHTRRITGIKRLYDVAAVDIPAYDTTSISARSFFQAEAEKEVAEANKCKMRLRKLKLKMEAMK</sequence>
<dbReference type="Pfam" id="PF04586">
    <property type="entry name" value="Peptidase_S78"/>
    <property type="match status" value="1"/>
</dbReference>
<reference evidence="6" key="1">
    <citation type="submission" date="2017-02" db="EMBL/GenBank/DDBJ databases">
        <authorList>
            <person name="Varghese N."/>
            <person name="Submissions S."/>
        </authorList>
    </citation>
    <scope>NUCLEOTIDE SEQUENCE [LARGE SCALE GENOMIC DNA]</scope>
    <source>
        <strain evidence="6">ATCC 25662</strain>
    </source>
</reference>
<evidence type="ECO:0000259" key="4">
    <source>
        <dbReference type="Pfam" id="PF04586"/>
    </source>
</evidence>
<dbReference type="GO" id="GO:0008233">
    <property type="term" value="F:peptidase activity"/>
    <property type="evidence" value="ECO:0007669"/>
    <property type="project" value="UniProtKB-KW"/>
</dbReference>
<dbReference type="STRING" id="118967.SAMN02745191_1136"/>
<evidence type="ECO:0000256" key="3">
    <source>
        <dbReference type="ARBA" id="ARBA00022801"/>
    </source>
</evidence>
<gene>
    <name evidence="5" type="ORF">SAMN02745191_1136</name>
</gene>